<proteinExistence type="predicted"/>
<dbReference type="Proteomes" id="UP001169760">
    <property type="component" value="Unassembled WGS sequence"/>
</dbReference>
<organism evidence="1 2">
    <name type="scientific">Saccharophagus degradans</name>
    <dbReference type="NCBI Taxonomy" id="86304"/>
    <lineage>
        <taxon>Bacteria</taxon>
        <taxon>Pseudomonadati</taxon>
        <taxon>Pseudomonadota</taxon>
        <taxon>Gammaproteobacteria</taxon>
        <taxon>Cellvibrionales</taxon>
        <taxon>Cellvibrionaceae</taxon>
        <taxon>Saccharophagus</taxon>
    </lineage>
</organism>
<dbReference type="RefSeq" id="WP_216065276.1">
    <property type="nucleotide sequence ID" value="NZ_JAHKPP010000040.1"/>
</dbReference>
<protein>
    <submittedName>
        <fullName evidence="1">Response regulator receiver protein</fullName>
    </submittedName>
</protein>
<name>A0AAW7XA58_9GAMM</name>
<reference evidence="1" key="1">
    <citation type="submission" date="2023-07" db="EMBL/GenBank/DDBJ databases">
        <title>Genome content predicts the carbon catabolic preferences of heterotrophic bacteria.</title>
        <authorList>
            <person name="Gralka M."/>
        </authorList>
    </citation>
    <scope>NUCLEOTIDE SEQUENCE</scope>
    <source>
        <strain evidence="1">I3M17_2</strain>
    </source>
</reference>
<evidence type="ECO:0000313" key="1">
    <source>
        <dbReference type="EMBL" id="MDO6423742.1"/>
    </source>
</evidence>
<dbReference type="EMBL" id="JAUOPB010000011">
    <property type="protein sequence ID" value="MDO6423742.1"/>
    <property type="molecule type" value="Genomic_DNA"/>
</dbReference>
<sequence length="176" mass="19959">MDLYLVEQQGFDYKELDLNVNDFLSSFPDEFSYADANNFVYLNISLAGFWPLMKTTFQPLEGEKNLTPDISTWMPDGTLLLSPEATRYIGDNLAPYGEILPIIVDGKEWAIFNCLSTSNLEDFAPEDNSQSSAKSIGSKMLFKCINPEKYGLYCNSRFKQLIEDYGLHGLEFTAIE</sequence>
<evidence type="ECO:0000313" key="2">
    <source>
        <dbReference type="Proteomes" id="UP001169760"/>
    </source>
</evidence>
<gene>
    <name evidence="1" type="ORF">Q4521_14765</name>
</gene>
<comment type="caution">
    <text evidence="1">The sequence shown here is derived from an EMBL/GenBank/DDBJ whole genome shotgun (WGS) entry which is preliminary data.</text>
</comment>
<dbReference type="AlphaFoldDB" id="A0AAW7XA58"/>
<accession>A0AAW7XA58</accession>